<dbReference type="SUPFAM" id="SSF81383">
    <property type="entry name" value="F-box domain"/>
    <property type="match status" value="1"/>
</dbReference>
<dbReference type="InterPro" id="IPR036047">
    <property type="entry name" value="F-box-like_dom_sf"/>
</dbReference>
<dbReference type="PANTHER" id="PTHR31900:SF32">
    <property type="entry name" value="F-BOX_RNI_FBD-LIKE DOMAIN PROTEIN"/>
    <property type="match status" value="1"/>
</dbReference>
<evidence type="ECO:0000259" key="1">
    <source>
        <dbReference type="Pfam" id="PF00646"/>
    </source>
</evidence>
<reference evidence="3 4" key="1">
    <citation type="submission" date="2022-03" db="EMBL/GenBank/DDBJ databases">
        <authorList>
            <person name="Nunn A."/>
            <person name="Chopra R."/>
            <person name="Nunn A."/>
            <person name="Contreras Garrido A."/>
        </authorList>
    </citation>
    <scope>NUCLEOTIDE SEQUENCE [LARGE SCALE GENOMIC DNA]</scope>
</reference>
<dbReference type="Pfam" id="PF24758">
    <property type="entry name" value="LRR_At5g56370"/>
    <property type="match status" value="1"/>
</dbReference>
<dbReference type="EMBL" id="OU466859">
    <property type="protein sequence ID" value="CAH2052896.1"/>
    <property type="molecule type" value="Genomic_DNA"/>
</dbReference>
<dbReference type="InterPro" id="IPR055411">
    <property type="entry name" value="LRR_FXL15/At3g58940/PEG3-like"/>
</dbReference>
<organism evidence="3 4">
    <name type="scientific">Thlaspi arvense</name>
    <name type="common">Field penny-cress</name>
    <dbReference type="NCBI Taxonomy" id="13288"/>
    <lineage>
        <taxon>Eukaryota</taxon>
        <taxon>Viridiplantae</taxon>
        <taxon>Streptophyta</taxon>
        <taxon>Embryophyta</taxon>
        <taxon>Tracheophyta</taxon>
        <taxon>Spermatophyta</taxon>
        <taxon>Magnoliopsida</taxon>
        <taxon>eudicotyledons</taxon>
        <taxon>Gunneridae</taxon>
        <taxon>Pentapetalae</taxon>
        <taxon>rosids</taxon>
        <taxon>malvids</taxon>
        <taxon>Brassicales</taxon>
        <taxon>Brassicaceae</taxon>
        <taxon>Thlaspideae</taxon>
        <taxon>Thlaspi</taxon>
    </lineage>
</organism>
<dbReference type="AlphaFoldDB" id="A0AAU9RWH8"/>
<feature type="domain" description="F-box" evidence="1">
    <location>
        <begin position="37"/>
        <end position="74"/>
    </location>
</feature>
<gene>
    <name evidence="3" type="ORF">TAV2_LOCUS10622</name>
</gene>
<proteinExistence type="predicted"/>
<evidence type="ECO:0000313" key="4">
    <source>
        <dbReference type="Proteomes" id="UP000836841"/>
    </source>
</evidence>
<dbReference type="InterPro" id="IPR001810">
    <property type="entry name" value="F-box_dom"/>
</dbReference>
<dbReference type="CDD" id="cd22160">
    <property type="entry name" value="F-box_AtFBL13-like"/>
    <property type="match status" value="1"/>
</dbReference>
<protein>
    <recommendedName>
        <fullName evidence="5">F-box domain-containing protein</fullName>
    </recommendedName>
</protein>
<name>A0AAU9RWH8_THLAR</name>
<dbReference type="Pfam" id="PF00646">
    <property type="entry name" value="F-box"/>
    <property type="match status" value="1"/>
</dbReference>
<evidence type="ECO:0008006" key="5">
    <source>
        <dbReference type="Google" id="ProtNLM"/>
    </source>
</evidence>
<sequence>MWVKKRYLMTAGVRVRSSLSEKRVRTIKTRALEEGSISFLPDEILQHILCFLPTKFAIRTSLLPKRWKGLWCDTPCISFASCTLMAASRNRTQECYTAQKMMSLQLRTGQIRSVNHINVWIELAMNRRVESLSLELDFKSDYNYTFPDSFFNQSSLKELSLESRFKTMIVPKVSVSWTSLKKLSLRRCKLSDESLATILSGCPVLESLTLWFCDDPTVVDLSDSPSLRTLEVQRDFDVLTPMKILAPHIRCLRLDSTNLLPTLFDVSSLAEAKLSLWCRPLATDGEFLKVAVLMMLESLQNVEKLSFGREFIELFSFPDLLGVPFPMMKVKDLTLEATLHEYVIPPGIERLLQNSSDLKKLHISNWKTRPGVRRRRRSQSRWDAESNDVATFMELMFENIKTLEKMVVRVDDYYLDPYVP</sequence>
<keyword evidence="4" id="KW-1185">Reference proteome</keyword>
<feature type="domain" description="F-box/LRR-repeat protein 15/At3g58940/PEG3-like LRR" evidence="2">
    <location>
        <begin position="119"/>
        <end position="233"/>
    </location>
</feature>
<evidence type="ECO:0000313" key="3">
    <source>
        <dbReference type="EMBL" id="CAH2052896.1"/>
    </source>
</evidence>
<dbReference type="SUPFAM" id="SSF52047">
    <property type="entry name" value="RNI-like"/>
    <property type="match status" value="1"/>
</dbReference>
<dbReference type="InterPro" id="IPR050232">
    <property type="entry name" value="FBL13/AtMIF1-like"/>
</dbReference>
<dbReference type="Gene3D" id="1.20.1280.50">
    <property type="match status" value="1"/>
</dbReference>
<accession>A0AAU9RWH8</accession>
<dbReference type="Gene3D" id="3.80.10.10">
    <property type="entry name" value="Ribonuclease Inhibitor"/>
    <property type="match status" value="1"/>
</dbReference>
<dbReference type="PANTHER" id="PTHR31900">
    <property type="entry name" value="F-BOX/RNI SUPERFAMILY PROTEIN-RELATED"/>
    <property type="match status" value="1"/>
</dbReference>
<evidence type="ECO:0000259" key="2">
    <source>
        <dbReference type="Pfam" id="PF24758"/>
    </source>
</evidence>
<dbReference type="InterPro" id="IPR032675">
    <property type="entry name" value="LRR_dom_sf"/>
</dbReference>
<dbReference type="InterPro" id="IPR053781">
    <property type="entry name" value="F-box_AtFBL13-like"/>
</dbReference>
<dbReference type="Proteomes" id="UP000836841">
    <property type="component" value="Chromosome 3"/>
</dbReference>